<keyword evidence="1" id="KW-0812">Transmembrane</keyword>
<dbReference type="AlphaFoldDB" id="A0AAV2DW83"/>
<organism evidence="2 3">
    <name type="scientific">Linum trigynum</name>
    <dbReference type="NCBI Taxonomy" id="586398"/>
    <lineage>
        <taxon>Eukaryota</taxon>
        <taxon>Viridiplantae</taxon>
        <taxon>Streptophyta</taxon>
        <taxon>Embryophyta</taxon>
        <taxon>Tracheophyta</taxon>
        <taxon>Spermatophyta</taxon>
        <taxon>Magnoliopsida</taxon>
        <taxon>eudicotyledons</taxon>
        <taxon>Gunneridae</taxon>
        <taxon>Pentapetalae</taxon>
        <taxon>rosids</taxon>
        <taxon>fabids</taxon>
        <taxon>Malpighiales</taxon>
        <taxon>Linaceae</taxon>
        <taxon>Linum</taxon>
    </lineage>
</organism>
<keyword evidence="1" id="KW-0472">Membrane</keyword>
<dbReference type="Proteomes" id="UP001497516">
    <property type="component" value="Chromosome 3"/>
</dbReference>
<evidence type="ECO:0000313" key="2">
    <source>
        <dbReference type="EMBL" id="CAL1377752.1"/>
    </source>
</evidence>
<feature type="transmembrane region" description="Helical" evidence="1">
    <location>
        <begin position="74"/>
        <end position="98"/>
    </location>
</feature>
<dbReference type="EMBL" id="OZ034816">
    <property type="protein sequence ID" value="CAL1377752.1"/>
    <property type="molecule type" value="Genomic_DNA"/>
</dbReference>
<feature type="transmembrane region" description="Helical" evidence="1">
    <location>
        <begin position="110"/>
        <end position="131"/>
    </location>
</feature>
<evidence type="ECO:0000313" key="3">
    <source>
        <dbReference type="Proteomes" id="UP001497516"/>
    </source>
</evidence>
<evidence type="ECO:0000256" key="1">
    <source>
        <dbReference type="SAM" id="Phobius"/>
    </source>
</evidence>
<reference evidence="2 3" key="1">
    <citation type="submission" date="2024-04" db="EMBL/GenBank/DDBJ databases">
        <authorList>
            <person name="Fracassetti M."/>
        </authorList>
    </citation>
    <scope>NUCLEOTIDE SEQUENCE [LARGE SCALE GENOMIC DNA]</scope>
</reference>
<proteinExistence type="predicted"/>
<accession>A0AAV2DW83</accession>
<keyword evidence="3" id="KW-1185">Reference proteome</keyword>
<keyword evidence="1" id="KW-1133">Transmembrane helix</keyword>
<name>A0AAV2DW83_9ROSI</name>
<protein>
    <submittedName>
        <fullName evidence="2">Uncharacterized protein</fullName>
    </submittedName>
</protein>
<sequence length="158" mass="17023">MRFPHEAAPVPHEGRPVLEFPSTPPSRYPCIFDAAFWSTGSGTASTGLMGCGDSPSSIANLCFSSAKIRSTVRLALIAIFAFSSANMDVTCTNIISIHRNPLRNSSCKDFTIAFVAACLICISTSPIFKFVTSVERVARASSPFRQHSCLLVAFEKLA</sequence>
<gene>
    <name evidence="2" type="ORF">LTRI10_LOCUS19379</name>
</gene>